<dbReference type="NCBIfam" id="TIGR00254">
    <property type="entry name" value="GGDEF"/>
    <property type="match status" value="1"/>
</dbReference>
<dbReference type="Gene3D" id="3.20.20.450">
    <property type="entry name" value="EAL domain"/>
    <property type="match status" value="1"/>
</dbReference>
<dbReference type="Proteomes" id="UP001141183">
    <property type="component" value="Unassembled WGS sequence"/>
</dbReference>
<evidence type="ECO:0000313" key="6">
    <source>
        <dbReference type="EMBL" id="MDC4238852.1"/>
    </source>
</evidence>
<dbReference type="InterPro" id="IPR035965">
    <property type="entry name" value="PAS-like_dom_sf"/>
</dbReference>
<dbReference type="SMART" id="SM00267">
    <property type="entry name" value="GGDEF"/>
    <property type="match status" value="1"/>
</dbReference>
<keyword evidence="2" id="KW-0472">Membrane</keyword>
<keyword evidence="7" id="KW-1185">Reference proteome</keyword>
<protein>
    <submittedName>
        <fullName evidence="6">EAL domain-containing protein</fullName>
    </submittedName>
</protein>
<dbReference type="CDD" id="cd01949">
    <property type="entry name" value="GGDEF"/>
    <property type="match status" value="1"/>
</dbReference>
<name>A0A9X4AZJ0_9CLOT</name>
<dbReference type="SUPFAM" id="SSF55073">
    <property type="entry name" value="Nucleotide cyclase"/>
    <property type="match status" value="1"/>
</dbReference>
<dbReference type="CDD" id="cd01948">
    <property type="entry name" value="EAL"/>
    <property type="match status" value="1"/>
</dbReference>
<dbReference type="RefSeq" id="WP_142418980.1">
    <property type="nucleotide sequence ID" value="NZ_JAMRYU010000001.1"/>
</dbReference>
<dbReference type="Pfam" id="PF00990">
    <property type="entry name" value="GGDEF"/>
    <property type="match status" value="1"/>
</dbReference>
<dbReference type="SUPFAM" id="SSF55785">
    <property type="entry name" value="PYP-like sensor domain (PAS domain)"/>
    <property type="match status" value="1"/>
</dbReference>
<dbReference type="InterPro" id="IPR029787">
    <property type="entry name" value="Nucleotide_cyclase"/>
</dbReference>
<feature type="domain" description="GGDEF" evidence="5">
    <location>
        <begin position="567"/>
        <end position="700"/>
    </location>
</feature>
<keyword evidence="2" id="KW-1133">Transmembrane helix</keyword>
<comment type="caution">
    <text evidence="6">The sequence shown here is derived from an EMBL/GenBank/DDBJ whole genome shotgun (WGS) entry which is preliminary data.</text>
</comment>
<feature type="domain" description="EAL" evidence="4">
    <location>
        <begin position="709"/>
        <end position="960"/>
    </location>
</feature>
<evidence type="ECO:0000313" key="7">
    <source>
        <dbReference type="Proteomes" id="UP001141183"/>
    </source>
</evidence>
<dbReference type="Gene3D" id="3.30.70.270">
    <property type="match status" value="1"/>
</dbReference>
<dbReference type="InterPro" id="IPR000700">
    <property type="entry name" value="PAS-assoc_C"/>
</dbReference>
<dbReference type="PANTHER" id="PTHR44757:SF2">
    <property type="entry name" value="BIOFILM ARCHITECTURE MAINTENANCE PROTEIN MBAA"/>
    <property type="match status" value="1"/>
</dbReference>
<organism evidence="6 7">
    <name type="scientific">Clostridium tertium</name>
    <dbReference type="NCBI Taxonomy" id="1559"/>
    <lineage>
        <taxon>Bacteria</taxon>
        <taxon>Bacillati</taxon>
        <taxon>Bacillota</taxon>
        <taxon>Clostridia</taxon>
        <taxon>Eubacteriales</taxon>
        <taxon>Clostridiaceae</taxon>
        <taxon>Clostridium</taxon>
    </lineage>
</organism>
<keyword evidence="1" id="KW-0175">Coiled coil</keyword>
<evidence type="ECO:0000259" key="3">
    <source>
        <dbReference type="PROSITE" id="PS50113"/>
    </source>
</evidence>
<dbReference type="Gene3D" id="3.30.450.20">
    <property type="entry name" value="PAS domain"/>
    <property type="match status" value="1"/>
</dbReference>
<evidence type="ECO:0000256" key="2">
    <source>
        <dbReference type="SAM" id="Phobius"/>
    </source>
</evidence>
<feature type="domain" description="PAC" evidence="3">
    <location>
        <begin position="483"/>
        <end position="535"/>
    </location>
</feature>
<dbReference type="InterPro" id="IPR007487">
    <property type="entry name" value="ABC_transpt-TYRBP-like"/>
</dbReference>
<keyword evidence="2" id="KW-0812">Transmembrane</keyword>
<dbReference type="InterPro" id="IPR000014">
    <property type="entry name" value="PAS"/>
</dbReference>
<evidence type="ECO:0000259" key="5">
    <source>
        <dbReference type="PROSITE" id="PS50887"/>
    </source>
</evidence>
<sequence length="960" mass="110794">MGGKLKKVMFSFIIFLFIILNFQVPIKAESGKKILILNSYSEELQWTRDIQEGIEKTIEVNDNLLVYYEYMDLKNNSGEAYIGILNKLYTEKYKNTKFDIIICSDNDALNFMINYGEDIFGDIPVVFCGINNFNDEMLQGKSNYTGVVEAIDVESTIDSILFFQENVKDIIIISDSMPSGKFNEELVRKSIYKYSYDINFNFYRDVDVSKILDKRNTLNKEIAILIVGQLKSENGNYVPYDEINVSLKELNIPIYVCWDFLLSNNIVGGKVIDGYSQGKIAAEMALNILNGENVQNVPIQRESPGKFVFNYNELRKYNISIEKIPSNYNIINKPFSFYNTYKIQIYIVSIIILSLIILIVILIVNIRKRIITEKELNRNYDELNVVYEELAATEESLEMQYNEVQASEERYKLAVDGANDIIWEYDFRNKEHYLSNKFEGLLGYTIYNSENLIDTFKKIILKEDLGKVLSLFEEHLNRKSSYFYVECRVVDRFNNIKWVFIRGKALIDSENNPVKISGSISDITERKKAEEKIETLAFYDQLTGLPNKHMFLDKIDDELLRGLKNEYIGVAFLIDIDNFKNINDTLGHDYGDEFLKCIAKEFIKLLDNDEFICKLDGDEFLILMLDVNGKAEAEEMANKILELFKNPFKVKEKNIFTSVSIGISIIPNDARNKSELLKNSDIAMYKAKENGKNRYLFYRESMAKDIVRKSQLIDGLRNAICKSEFELLYQPQINMNDSKVIGAEALLRWRSNSFGNVSPIEFIPLAEQSELIISIGKWVLKNACIKNKEWIDKGITPMTIAVNVSVIQLYQSNFLNTVRDILDESGLPAEYLEIEITESIVMNNIEENLKVLNDIKDLGVKIALDDFGTGYSSLSYLRLLPIDKLKLDKSFIDNIHISENDRVIVECIIKLAHEMNILVVAEGVEIKEQFDILYKMGCDRIQGYYFSKPISPDKFELIMK</sequence>
<dbReference type="Pfam" id="PF08447">
    <property type="entry name" value="PAS_3"/>
    <property type="match status" value="1"/>
</dbReference>
<dbReference type="AlphaFoldDB" id="A0A9X4AZJ0"/>
<dbReference type="PROSITE" id="PS50887">
    <property type="entry name" value="GGDEF"/>
    <property type="match status" value="1"/>
</dbReference>
<dbReference type="Pfam" id="PF00563">
    <property type="entry name" value="EAL"/>
    <property type="match status" value="1"/>
</dbReference>
<dbReference type="SUPFAM" id="SSF141868">
    <property type="entry name" value="EAL domain-like"/>
    <property type="match status" value="1"/>
</dbReference>
<accession>A0A9X4AZJ0</accession>
<dbReference type="InterPro" id="IPR000160">
    <property type="entry name" value="GGDEF_dom"/>
</dbReference>
<dbReference type="InterPro" id="IPR001633">
    <property type="entry name" value="EAL_dom"/>
</dbReference>
<dbReference type="InterPro" id="IPR013655">
    <property type="entry name" value="PAS_fold_3"/>
</dbReference>
<dbReference type="Pfam" id="PF04392">
    <property type="entry name" value="ABC_sub_bind"/>
    <property type="match status" value="1"/>
</dbReference>
<proteinExistence type="predicted"/>
<dbReference type="InterPro" id="IPR043128">
    <property type="entry name" value="Rev_trsase/Diguanyl_cyclase"/>
</dbReference>
<feature type="transmembrane region" description="Helical" evidence="2">
    <location>
        <begin position="343"/>
        <end position="364"/>
    </location>
</feature>
<gene>
    <name evidence="6" type="ORF">NE398_01545</name>
</gene>
<dbReference type="CDD" id="cd00130">
    <property type="entry name" value="PAS"/>
    <property type="match status" value="1"/>
</dbReference>
<dbReference type="PANTHER" id="PTHR44757">
    <property type="entry name" value="DIGUANYLATE CYCLASE DGCP"/>
    <property type="match status" value="1"/>
</dbReference>
<dbReference type="PROSITE" id="PS50113">
    <property type="entry name" value="PAC"/>
    <property type="match status" value="1"/>
</dbReference>
<dbReference type="PROSITE" id="PS50883">
    <property type="entry name" value="EAL"/>
    <property type="match status" value="1"/>
</dbReference>
<evidence type="ECO:0000259" key="4">
    <source>
        <dbReference type="PROSITE" id="PS50883"/>
    </source>
</evidence>
<dbReference type="Gene3D" id="3.40.50.2300">
    <property type="match status" value="2"/>
</dbReference>
<evidence type="ECO:0000256" key="1">
    <source>
        <dbReference type="SAM" id="Coils"/>
    </source>
</evidence>
<reference evidence="6" key="1">
    <citation type="submission" date="2022-05" db="EMBL/GenBank/DDBJ databases">
        <title>Draft genome sequence of Clostridium tertium strain CP3 isolated from Peru.</title>
        <authorList>
            <person name="Hurtado R."/>
            <person name="Lima L."/>
            <person name="Sousa T."/>
            <person name="Jaiswal A.K."/>
            <person name="Tiwari S."/>
            <person name="Maturrano L."/>
            <person name="Brenig B."/>
            <person name="Azevedo V."/>
        </authorList>
    </citation>
    <scope>NUCLEOTIDE SEQUENCE</scope>
    <source>
        <strain evidence="6">CP3</strain>
    </source>
</reference>
<dbReference type="InterPro" id="IPR052155">
    <property type="entry name" value="Biofilm_reg_signaling"/>
</dbReference>
<dbReference type="NCBIfam" id="TIGR00229">
    <property type="entry name" value="sensory_box"/>
    <property type="match status" value="1"/>
</dbReference>
<dbReference type="InterPro" id="IPR035919">
    <property type="entry name" value="EAL_sf"/>
</dbReference>
<feature type="coiled-coil region" evidence="1">
    <location>
        <begin position="373"/>
        <end position="410"/>
    </location>
</feature>
<dbReference type="SMART" id="SM00052">
    <property type="entry name" value="EAL"/>
    <property type="match status" value="1"/>
</dbReference>
<dbReference type="EMBL" id="JAMRYU010000001">
    <property type="protein sequence ID" value="MDC4238852.1"/>
    <property type="molecule type" value="Genomic_DNA"/>
</dbReference>